<organism evidence="1 2">
    <name type="scientific">Sphingomonas vulcanisoli</name>
    <dbReference type="NCBI Taxonomy" id="1658060"/>
    <lineage>
        <taxon>Bacteria</taxon>
        <taxon>Pseudomonadati</taxon>
        <taxon>Pseudomonadota</taxon>
        <taxon>Alphaproteobacteria</taxon>
        <taxon>Sphingomonadales</taxon>
        <taxon>Sphingomonadaceae</taxon>
        <taxon>Sphingomonas</taxon>
    </lineage>
</organism>
<dbReference type="RefSeq" id="WP_341786386.1">
    <property type="nucleotide sequence ID" value="NZ_JAAOZC010000012.1"/>
</dbReference>
<accession>A0ABX0TVL3</accession>
<protein>
    <submittedName>
        <fullName evidence="1">Catalase</fullName>
    </submittedName>
</protein>
<dbReference type="PANTHER" id="PTHR36195">
    <property type="entry name" value="DOMAIN PROTEIN, PUTATIVE (AFU_ORTHOLOGUE AFUA_5G01990)-RELATED-RELATED"/>
    <property type="match status" value="1"/>
</dbReference>
<dbReference type="CDD" id="cd08152">
    <property type="entry name" value="y4iL_like"/>
    <property type="match status" value="1"/>
</dbReference>
<comment type="caution">
    <text evidence="1">The sequence shown here is derived from an EMBL/GenBank/DDBJ whole genome shotgun (WGS) entry which is preliminary data.</text>
</comment>
<dbReference type="Gene3D" id="2.40.180.10">
    <property type="entry name" value="Catalase core domain"/>
    <property type="match status" value="1"/>
</dbReference>
<gene>
    <name evidence="1" type="ORF">FHS31_003190</name>
</gene>
<sequence length="385" mass="41691">MADGHSARTTGWLCDLLRKSSMSASPIRYAASVEQPSPDEAKAIAGLEQTFQKIMETTARDYSRAVRGVHAKGHGIVRGSLTVSDALTVELAQGLFAGPGTYEAVFRISTAPGDILDDGVSAPRGLALKVLGVPGERLPGSDDGDQDFLMVNGPVFGAPTPAAFLKNLKLLAATTDKGEGLKKAWSATLRVLEGALEAVGGSSVLLSQLGGAPEVHPLGETYFSQTPYRYGDYIAKFSLVPISTGLTEVTGSKVNVSDRPDALREDVREVIVEQGGTWELRVQLCRSLETMPVEDPTKPWDEKESPFQTVATLRVEPQVTWEHGRSDREEDSLYFSPWHGLAAHQPLGSVNRARRQAYEFSGGFRSRTNGCPMHQIKQLEELNVE</sequence>
<keyword evidence="2" id="KW-1185">Reference proteome</keyword>
<dbReference type="EMBL" id="JAAOZC010000012">
    <property type="protein sequence ID" value="NIJ09557.1"/>
    <property type="molecule type" value="Genomic_DNA"/>
</dbReference>
<dbReference type="PANTHER" id="PTHR36195:SF4">
    <property type="entry name" value="DOMAIN PROTEIN, PUTATIVE (AFU_ORTHOLOGUE AFUA_5G01990)-RELATED"/>
    <property type="match status" value="1"/>
</dbReference>
<dbReference type="SUPFAM" id="SSF56634">
    <property type="entry name" value="Heme-dependent catalase-like"/>
    <property type="match status" value="1"/>
</dbReference>
<name>A0ABX0TVL3_9SPHN</name>
<evidence type="ECO:0000313" key="2">
    <source>
        <dbReference type="Proteomes" id="UP000727456"/>
    </source>
</evidence>
<proteinExistence type="predicted"/>
<evidence type="ECO:0000313" key="1">
    <source>
        <dbReference type="EMBL" id="NIJ09557.1"/>
    </source>
</evidence>
<dbReference type="InterPro" id="IPR020835">
    <property type="entry name" value="Catalase_sf"/>
</dbReference>
<reference evidence="1 2" key="1">
    <citation type="submission" date="2020-03" db="EMBL/GenBank/DDBJ databases">
        <title>Genomic Encyclopedia of Type Strains, Phase III (KMG-III): the genomes of soil and plant-associated and newly described type strains.</title>
        <authorList>
            <person name="Whitman W."/>
        </authorList>
    </citation>
    <scope>NUCLEOTIDE SEQUENCE [LARGE SCALE GENOMIC DNA]</scope>
    <source>
        <strain evidence="1 2">CECT 8804</strain>
    </source>
</reference>
<dbReference type="Proteomes" id="UP000727456">
    <property type="component" value="Unassembled WGS sequence"/>
</dbReference>